<evidence type="ECO:0000256" key="4">
    <source>
        <dbReference type="ARBA" id="ARBA00023002"/>
    </source>
</evidence>
<dbReference type="GO" id="GO:0051213">
    <property type="term" value="F:dioxygenase activity"/>
    <property type="evidence" value="ECO:0007669"/>
    <property type="project" value="UniProtKB-KW"/>
</dbReference>
<reference evidence="8 9" key="1">
    <citation type="submission" date="2018-12" db="EMBL/GenBank/DDBJ databases">
        <title>Croceicoccus ponticola sp. nov., a lipolytic bacterium isolated from seawater.</title>
        <authorList>
            <person name="Yoon J.-H."/>
        </authorList>
    </citation>
    <scope>NUCLEOTIDE SEQUENCE [LARGE SCALE GENOMIC DNA]</scope>
    <source>
        <strain evidence="8 9">GM-16</strain>
    </source>
</reference>
<name>A0A437GUQ1_9SPHN</name>
<keyword evidence="2" id="KW-0001">2Fe-2S</keyword>
<keyword evidence="3" id="KW-0479">Metal-binding</keyword>
<dbReference type="Gene3D" id="3.90.380.10">
    <property type="entry name" value="Naphthalene 1,2-dioxygenase Alpha Subunit, Chain A, domain 1"/>
    <property type="match status" value="1"/>
</dbReference>
<evidence type="ECO:0000313" key="9">
    <source>
        <dbReference type="Proteomes" id="UP000283003"/>
    </source>
</evidence>
<evidence type="ECO:0000313" key="8">
    <source>
        <dbReference type="EMBL" id="RVQ65153.1"/>
    </source>
</evidence>
<dbReference type="InterPro" id="IPR015879">
    <property type="entry name" value="Ring_hydroxy_dOase_asu_C_dom"/>
</dbReference>
<dbReference type="Proteomes" id="UP000283003">
    <property type="component" value="Unassembled WGS sequence"/>
</dbReference>
<keyword evidence="4" id="KW-0560">Oxidoreductase</keyword>
<dbReference type="InterPro" id="IPR036922">
    <property type="entry name" value="Rieske_2Fe-2S_sf"/>
</dbReference>
<dbReference type="CDD" id="cd03469">
    <property type="entry name" value="Rieske_RO_Alpha_N"/>
    <property type="match status" value="1"/>
</dbReference>
<dbReference type="Pfam" id="PF00355">
    <property type="entry name" value="Rieske"/>
    <property type="match status" value="1"/>
</dbReference>
<evidence type="ECO:0000256" key="1">
    <source>
        <dbReference type="ARBA" id="ARBA00001962"/>
    </source>
</evidence>
<evidence type="ECO:0000259" key="7">
    <source>
        <dbReference type="PROSITE" id="PS51296"/>
    </source>
</evidence>
<dbReference type="SUPFAM" id="SSF50022">
    <property type="entry name" value="ISP domain"/>
    <property type="match status" value="1"/>
</dbReference>
<dbReference type="OrthoDB" id="7456916at2"/>
<dbReference type="AlphaFoldDB" id="A0A437GUQ1"/>
<dbReference type="PROSITE" id="PS51296">
    <property type="entry name" value="RIESKE"/>
    <property type="match status" value="1"/>
</dbReference>
<evidence type="ECO:0000256" key="3">
    <source>
        <dbReference type="ARBA" id="ARBA00022723"/>
    </source>
</evidence>
<dbReference type="Gene3D" id="2.102.10.10">
    <property type="entry name" value="Rieske [2Fe-2S] iron-sulphur domain"/>
    <property type="match status" value="1"/>
</dbReference>
<dbReference type="SUPFAM" id="SSF55961">
    <property type="entry name" value="Bet v1-like"/>
    <property type="match status" value="1"/>
</dbReference>
<dbReference type="GO" id="GO:0051537">
    <property type="term" value="F:2 iron, 2 sulfur cluster binding"/>
    <property type="evidence" value="ECO:0007669"/>
    <property type="project" value="UniProtKB-KW"/>
</dbReference>
<evidence type="ECO:0000256" key="2">
    <source>
        <dbReference type="ARBA" id="ARBA00022714"/>
    </source>
</evidence>
<keyword evidence="5" id="KW-0408">Iron</keyword>
<dbReference type="RefSeq" id="WP_127613571.1">
    <property type="nucleotide sequence ID" value="NZ_RXOL01000009.1"/>
</dbReference>
<dbReference type="PANTHER" id="PTHR43756">
    <property type="entry name" value="CHOLINE MONOOXYGENASE, CHLOROPLASTIC"/>
    <property type="match status" value="1"/>
</dbReference>
<comment type="cofactor">
    <cofactor evidence="1">
        <name>Fe cation</name>
        <dbReference type="ChEBI" id="CHEBI:24875"/>
    </cofactor>
</comment>
<gene>
    <name evidence="8" type="ORF">EKN06_14200</name>
</gene>
<accession>A0A437GUQ1</accession>
<dbReference type="CDD" id="cd08882">
    <property type="entry name" value="RHO_alpha_C_MupW-like"/>
    <property type="match status" value="1"/>
</dbReference>
<dbReference type="GO" id="GO:0005506">
    <property type="term" value="F:iron ion binding"/>
    <property type="evidence" value="ECO:0007669"/>
    <property type="project" value="InterPro"/>
</dbReference>
<dbReference type="PANTHER" id="PTHR43756:SF5">
    <property type="entry name" value="CHOLINE MONOOXYGENASE, CHLOROPLASTIC"/>
    <property type="match status" value="1"/>
</dbReference>
<comment type="caution">
    <text evidence="8">The sequence shown here is derived from an EMBL/GenBank/DDBJ whole genome shotgun (WGS) entry which is preliminary data.</text>
</comment>
<sequence>MTDDVKTDAKPGEARCPGISVQDILADDSRSVPDFLTEQSYEFLGDEDIPVERYISQEFFEREIRDMWPRVWQWACREEHIPEDGDYIVYDVGPYSVLIVRTGDGGIKAYRNACMHRGTMLKPPASEGSADIIRCPYHGWQWNLDGQLETLPCQWDFPHVDKAAYALKPVRCEVWGGFVFVNLDENAEPLLDYLSPLPEHVSSDVFTNRYVAMHVQKELNCNWKIASEAFLEAYHVMETHPQLMRTNGDANTQYDFYGDNINRLINVAGSPSAFLKEELTEQEILDSFLMGDSGDVGEKLTVPNGSSARKVMAQFFRDMSRQKGMRNLDQISDSEIVDSIAYFAFPNQQFFTGVAFPIVYRFRPLGMSKDKSIFDLVILKQRPTDGSKWETAEPYRLKSEESYTTVPGIDPYIGNVYDQDTGNMEAAQLGCATLGRDGVTLANYQEIRIRHMHRTLMKYLDKPATRN</sequence>
<proteinExistence type="predicted"/>
<evidence type="ECO:0000256" key="5">
    <source>
        <dbReference type="ARBA" id="ARBA00023004"/>
    </source>
</evidence>
<organism evidence="8 9">
    <name type="scientific">Croceicoccus ponticola</name>
    <dbReference type="NCBI Taxonomy" id="2217664"/>
    <lineage>
        <taxon>Bacteria</taxon>
        <taxon>Pseudomonadati</taxon>
        <taxon>Pseudomonadota</taxon>
        <taxon>Alphaproteobacteria</taxon>
        <taxon>Sphingomonadales</taxon>
        <taxon>Erythrobacteraceae</taxon>
        <taxon>Croceicoccus</taxon>
    </lineage>
</organism>
<dbReference type="PRINTS" id="PR00090">
    <property type="entry name" value="RNGDIOXGNASE"/>
</dbReference>
<dbReference type="Pfam" id="PF00848">
    <property type="entry name" value="Ring_hydroxyl_A"/>
    <property type="match status" value="1"/>
</dbReference>
<keyword evidence="9" id="KW-1185">Reference proteome</keyword>
<dbReference type="EMBL" id="RXOL01000009">
    <property type="protein sequence ID" value="RVQ65153.1"/>
    <property type="molecule type" value="Genomic_DNA"/>
</dbReference>
<evidence type="ECO:0000256" key="6">
    <source>
        <dbReference type="ARBA" id="ARBA00023014"/>
    </source>
</evidence>
<protein>
    <submittedName>
        <fullName evidence="8">Aromatic ring-hydroxylating dioxygenase subunit alpha</fullName>
    </submittedName>
</protein>
<feature type="domain" description="Rieske" evidence="7">
    <location>
        <begin position="72"/>
        <end position="181"/>
    </location>
</feature>
<keyword evidence="8" id="KW-0223">Dioxygenase</keyword>
<dbReference type="InterPro" id="IPR001663">
    <property type="entry name" value="Rng_hydr_dOase-A"/>
</dbReference>
<keyword evidence="6" id="KW-0411">Iron-sulfur</keyword>
<dbReference type="InterPro" id="IPR017941">
    <property type="entry name" value="Rieske_2Fe-2S"/>
</dbReference>